<dbReference type="AlphaFoldDB" id="A0A7I4AUP9"/>
<reference evidence="6 7" key="2">
    <citation type="journal article" date="2018" name="Plant J.">
        <title>The Physcomitrella patens chromosome-scale assembly reveals moss genome structure and evolution.</title>
        <authorList>
            <person name="Lang D."/>
            <person name="Ullrich K.K."/>
            <person name="Murat F."/>
            <person name="Fuchs J."/>
            <person name="Jenkins J."/>
            <person name="Haas F.B."/>
            <person name="Piednoel M."/>
            <person name="Gundlach H."/>
            <person name="Van Bel M."/>
            <person name="Meyberg R."/>
            <person name="Vives C."/>
            <person name="Morata J."/>
            <person name="Symeonidi A."/>
            <person name="Hiss M."/>
            <person name="Muchero W."/>
            <person name="Kamisugi Y."/>
            <person name="Saleh O."/>
            <person name="Blanc G."/>
            <person name="Decker E.L."/>
            <person name="van Gessel N."/>
            <person name="Grimwood J."/>
            <person name="Hayes R.D."/>
            <person name="Graham S.W."/>
            <person name="Gunter L.E."/>
            <person name="McDaniel S.F."/>
            <person name="Hoernstein S.N.W."/>
            <person name="Larsson A."/>
            <person name="Li F.W."/>
            <person name="Perroud P.F."/>
            <person name="Phillips J."/>
            <person name="Ranjan P."/>
            <person name="Rokshar D.S."/>
            <person name="Rothfels C.J."/>
            <person name="Schneider L."/>
            <person name="Shu S."/>
            <person name="Stevenson D.W."/>
            <person name="Thummler F."/>
            <person name="Tillich M."/>
            <person name="Villarreal Aguilar J.C."/>
            <person name="Widiez T."/>
            <person name="Wong G.K."/>
            <person name="Wymore A."/>
            <person name="Zhang Y."/>
            <person name="Zimmer A.D."/>
            <person name="Quatrano R.S."/>
            <person name="Mayer K.F.X."/>
            <person name="Goodstein D."/>
            <person name="Casacuberta J.M."/>
            <person name="Vandepoele K."/>
            <person name="Reski R."/>
            <person name="Cuming A.C."/>
            <person name="Tuskan G.A."/>
            <person name="Maumus F."/>
            <person name="Salse J."/>
            <person name="Schmutz J."/>
            <person name="Rensing S.A."/>
        </authorList>
    </citation>
    <scope>NUCLEOTIDE SEQUENCE [LARGE SCALE GENOMIC DNA]</scope>
    <source>
        <strain evidence="6 7">cv. Gransden 2004</strain>
    </source>
</reference>
<feature type="domain" description="UBX" evidence="5">
    <location>
        <begin position="372"/>
        <end position="450"/>
    </location>
</feature>
<evidence type="ECO:0000256" key="2">
    <source>
        <dbReference type="ARBA" id="ARBA00022824"/>
    </source>
</evidence>
<dbReference type="Gene3D" id="3.10.20.90">
    <property type="entry name" value="Phosphatidylinositol 3-kinase Catalytic Subunit, Chain A, domain 1"/>
    <property type="match status" value="1"/>
</dbReference>
<gene>
    <name evidence="6" type="primary">LOC112292596</name>
</gene>
<proteinExistence type="predicted"/>
<evidence type="ECO:0000313" key="7">
    <source>
        <dbReference type="Proteomes" id="UP000006727"/>
    </source>
</evidence>
<dbReference type="InterPro" id="IPR009060">
    <property type="entry name" value="UBA-like_sf"/>
</dbReference>
<dbReference type="Gramene" id="Pp3c15_17250V3.2">
    <property type="protein sequence ID" value="Pp3c15_17250V3.2"/>
    <property type="gene ID" value="Pp3c15_17250"/>
</dbReference>
<dbReference type="SMART" id="SM00166">
    <property type="entry name" value="UBX"/>
    <property type="match status" value="1"/>
</dbReference>
<sequence>MAESASGEQGQEKLQQFQDVTGVNDPLLAEQILDAHQWDLGAAVGTFMDKAGVEASRADARGGTIDWDTPDETTGLLERGLVPASVSPSHYGASEGFVLQSSRSNYDRYQGSSTTFEGPGEFHERRGNQVSSISLGTADAEAFLRKFKQEYGKVHPDFQTSSFMDALRLAGQQFKFLFVYLHSPEHPNTPLFCERTLCSDSIVQFVNENFVAWGGDVRESDGFQMSNNLKASTYPFCAVVMSSNNQRISLLQQVEGPRTAEELMSTLQRVVEEQGSVLVASRVEEEERQLNRRLREEQDAAFQVALQADQERERLRQQEVAKKVTEEAEEELRKKRDEEAARHAIQETAEREAALEQRRLEKAMALGVEPEKGPDVTQVLVRMPNGNRKERRFQSSSKVSAIYDYIDSLGTLGIIKYDLVTNFPRVVYGPEKRCLTLKEAGLHPHASLFVLVEDN</sequence>
<dbReference type="SUPFAM" id="SSF54236">
    <property type="entry name" value="Ubiquitin-like"/>
    <property type="match status" value="1"/>
</dbReference>
<dbReference type="Pfam" id="PF14555">
    <property type="entry name" value="UBA_4"/>
    <property type="match status" value="1"/>
</dbReference>
<keyword evidence="7" id="KW-1185">Reference proteome</keyword>
<organism evidence="6 7">
    <name type="scientific">Physcomitrium patens</name>
    <name type="common">Spreading-leaved earth moss</name>
    <name type="synonym">Physcomitrella patens</name>
    <dbReference type="NCBI Taxonomy" id="3218"/>
    <lineage>
        <taxon>Eukaryota</taxon>
        <taxon>Viridiplantae</taxon>
        <taxon>Streptophyta</taxon>
        <taxon>Embryophyta</taxon>
        <taxon>Bryophyta</taxon>
        <taxon>Bryophytina</taxon>
        <taxon>Bryopsida</taxon>
        <taxon>Funariidae</taxon>
        <taxon>Funariales</taxon>
        <taxon>Funariaceae</taxon>
        <taxon>Physcomitrium</taxon>
    </lineage>
</organism>
<dbReference type="SUPFAM" id="SSF52833">
    <property type="entry name" value="Thioredoxin-like"/>
    <property type="match status" value="1"/>
</dbReference>
<dbReference type="Gene3D" id="3.40.30.10">
    <property type="entry name" value="Glutaredoxin"/>
    <property type="match status" value="1"/>
</dbReference>
<dbReference type="PANTHER" id="PTHR23322:SF1">
    <property type="entry name" value="FAS-ASSOCIATED FACTOR 2"/>
    <property type="match status" value="1"/>
</dbReference>
<dbReference type="Pfam" id="PF21021">
    <property type="entry name" value="FAF1"/>
    <property type="match status" value="1"/>
</dbReference>
<comment type="subcellular location">
    <subcellularLocation>
        <location evidence="1">Endoplasmic reticulum</location>
    </subcellularLocation>
</comment>
<keyword evidence="3 4" id="KW-0175">Coiled coil</keyword>
<reference evidence="6" key="3">
    <citation type="submission" date="2020-12" db="UniProtKB">
        <authorList>
            <consortium name="EnsemblPlants"/>
        </authorList>
    </citation>
    <scope>IDENTIFICATION</scope>
</reference>
<dbReference type="PANTHER" id="PTHR23322">
    <property type="entry name" value="FAS-ASSOCIATED PROTEIN"/>
    <property type="match status" value="1"/>
</dbReference>
<dbReference type="GO" id="GO:0005783">
    <property type="term" value="C:endoplasmic reticulum"/>
    <property type="evidence" value="ECO:0007669"/>
    <property type="project" value="UniProtKB-SubCell"/>
</dbReference>
<evidence type="ECO:0000313" key="6">
    <source>
        <dbReference type="EnsemblPlants" id="Pp3c15_17250V3.2"/>
    </source>
</evidence>
<dbReference type="Gene3D" id="1.10.8.10">
    <property type="entry name" value="DNA helicase RuvA subunit, C-terminal domain"/>
    <property type="match status" value="1"/>
</dbReference>
<name>A0A7I4AUP9_PHYPA</name>
<protein>
    <recommendedName>
        <fullName evidence="5">UBX domain-containing protein</fullName>
    </recommendedName>
</protein>
<dbReference type="CDD" id="cd16120">
    <property type="entry name" value="UBX_UBXN3B"/>
    <property type="match status" value="1"/>
</dbReference>
<dbReference type="CDD" id="cd14353">
    <property type="entry name" value="UBA_FAF"/>
    <property type="match status" value="1"/>
</dbReference>
<dbReference type="InterPro" id="IPR029071">
    <property type="entry name" value="Ubiquitin-like_domsf"/>
</dbReference>
<dbReference type="EMBL" id="ABEU02000015">
    <property type="status" value="NOT_ANNOTATED_CDS"/>
    <property type="molecule type" value="Genomic_DNA"/>
</dbReference>
<dbReference type="InterPro" id="IPR036249">
    <property type="entry name" value="Thioredoxin-like_sf"/>
</dbReference>
<dbReference type="CDD" id="cd02958">
    <property type="entry name" value="UAS"/>
    <property type="match status" value="1"/>
</dbReference>
<evidence type="ECO:0000256" key="4">
    <source>
        <dbReference type="SAM" id="Coils"/>
    </source>
</evidence>
<dbReference type="Pfam" id="PF00789">
    <property type="entry name" value="UBX"/>
    <property type="match status" value="1"/>
</dbReference>
<dbReference type="SUPFAM" id="SSF46934">
    <property type="entry name" value="UBA-like"/>
    <property type="match status" value="1"/>
</dbReference>
<evidence type="ECO:0000259" key="5">
    <source>
        <dbReference type="PROSITE" id="PS50033"/>
    </source>
</evidence>
<dbReference type="PROSITE" id="PS50033">
    <property type="entry name" value="UBX"/>
    <property type="match status" value="1"/>
</dbReference>
<dbReference type="SMART" id="SM00594">
    <property type="entry name" value="UAS"/>
    <property type="match status" value="1"/>
</dbReference>
<accession>A0A7I4AUP9</accession>
<dbReference type="Proteomes" id="UP000006727">
    <property type="component" value="Chromosome 15"/>
</dbReference>
<evidence type="ECO:0000256" key="3">
    <source>
        <dbReference type="ARBA" id="ARBA00023054"/>
    </source>
</evidence>
<reference evidence="6 7" key="1">
    <citation type="journal article" date="2008" name="Science">
        <title>The Physcomitrella genome reveals evolutionary insights into the conquest of land by plants.</title>
        <authorList>
            <person name="Rensing S."/>
            <person name="Lang D."/>
            <person name="Zimmer A."/>
            <person name="Terry A."/>
            <person name="Salamov A."/>
            <person name="Shapiro H."/>
            <person name="Nishiyama T."/>
            <person name="Perroud P.-F."/>
            <person name="Lindquist E."/>
            <person name="Kamisugi Y."/>
            <person name="Tanahashi T."/>
            <person name="Sakakibara K."/>
            <person name="Fujita T."/>
            <person name="Oishi K."/>
            <person name="Shin-I T."/>
            <person name="Kuroki Y."/>
            <person name="Toyoda A."/>
            <person name="Suzuki Y."/>
            <person name="Hashimoto A."/>
            <person name="Yamaguchi K."/>
            <person name="Sugano A."/>
            <person name="Kohara Y."/>
            <person name="Fujiyama A."/>
            <person name="Anterola A."/>
            <person name="Aoki S."/>
            <person name="Ashton N."/>
            <person name="Barbazuk W.B."/>
            <person name="Barker E."/>
            <person name="Bennetzen J."/>
            <person name="Bezanilla M."/>
            <person name="Blankenship R."/>
            <person name="Cho S.H."/>
            <person name="Dutcher S."/>
            <person name="Estelle M."/>
            <person name="Fawcett J.A."/>
            <person name="Gundlach H."/>
            <person name="Hanada K."/>
            <person name="Heyl A."/>
            <person name="Hicks K.A."/>
            <person name="Hugh J."/>
            <person name="Lohr M."/>
            <person name="Mayer K."/>
            <person name="Melkozernov A."/>
            <person name="Murata T."/>
            <person name="Nelson D."/>
            <person name="Pils B."/>
            <person name="Prigge M."/>
            <person name="Reiss B."/>
            <person name="Renner T."/>
            <person name="Rombauts S."/>
            <person name="Rushton P."/>
            <person name="Sanderfoot A."/>
            <person name="Schween G."/>
            <person name="Shiu S.-H."/>
            <person name="Stueber K."/>
            <person name="Theodoulou F.L."/>
            <person name="Tu H."/>
            <person name="Van de Peer Y."/>
            <person name="Verrier P.J."/>
            <person name="Waters E."/>
            <person name="Wood A."/>
            <person name="Yang L."/>
            <person name="Cove D."/>
            <person name="Cuming A."/>
            <person name="Hasebe M."/>
            <person name="Lucas S."/>
            <person name="Mishler D.B."/>
            <person name="Reski R."/>
            <person name="Grigoriev I."/>
            <person name="Quatrano R.S."/>
            <person name="Boore J.L."/>
        </authorList>
    </citation>
    <scope>NUCLEOTIDE SEQUENCE [LARGE SCALE GENOMIC DNA]</scope>
    <source>
        <strain evidence="6 7">cv. Gransden 2004</strain>
    </source>
</reference>
<dbReference type="EnsemblPlants" id="Pp3c15_17250V3.2">
    <property type="protein sequence ID" value="Pp3c15_17250V3.2"/>
    <property type="gene ID" value="Pp3c15_17250"/>
</dbReference>
<evidence type="ECO:0000256" key="1">
    <source>
        <dbReference type="ARBA" id="ARBA00004240"/>
    </source>
</evidence>
<feature type="coiled-coil region" evidence="4">
    <location>
        <begin position="280"/>
        <end position="366"/>
    </location>
</feature>
<dbReference type="InterPro" id="IPR006577">
    <property type="entry name" value="UAS"/>
</dbReference>
<dbReference type="InterPro" id="IPR001012">
    <property type="entry name" value="UBX_dom"/>
</dbReference>
<dbReference type="InterPro" id="IPR049483">
    <property type="entry name" value="FAF1_2-like_UAS"/>
</dbReference>
<keyword evidence="2" id="KW-0256">Endoplasmic reticulum</keyword>
<dbReference type="InterPro" id="IPR050730">
    <property type="entry name" value="UBX_domain-protein"/>
</dbReference>